<protein>
    <recommendedName>
        <fullName evidence="3">YncI copper-binding domain-containing protein</fullName>
    </recommendedName>
</protein>
<accession>A0A163QXQ1</accession>
<dbReference type="AlphaFoldDB" id="A0A163QXQ1"/>
<dbReference type="EMBL" id="LRIE01000078">
    <property type="protein sequence ID" value="KZM34644.1"/>
    <property type="molecule type" value="Genomic_DNA"/>
</dbReference>
<dbReference type="Gene3D" id="2.60.40.2230">
    <property type="entry name" value="Uncharacterised protein YcnI-like PF07987, DUF1775"/>
    <property type="match status" value="1"/>
</dbReference>
<keyword evidence="7" id="KW-1185">Reference proteome</keyword>
<evidence type="ECO:0000313" key="6">
    <source>
        <dbReference type="Proteomes" id="UP000076447"/>
    </source>
</evidence>
<feature type="domain" description="YncI copper-binding" evidence="3">
    <location>
        <begin position="39"/>
        <end position="93"/>
    </location>
</feature>
<dbReference type="STRING" id="43678.OJAG_26790"/>
<evidence type="ECO:0000313" key="5">
    <source>
        <dbReference type="EMBL" id="OCI32949.1"/>
    </source>
</evidence>
<organism evidence="4 6">
    <name type="scientific">Oerskovia enterophila</name>
    <dbReference type="NCBI Taxonomy" id="43678"/>
    <lineage>
        <taxon>Bacteria</taxon>
        <taxon>Bacillati</taxon>
        <taxon>Actinomycetota</taxon>
        <taxon>Actinomycetes</taxon>
        <taxon>Micrococcales</taxon>
        <taxon>Cellulomonadaceae</taxon>
        <taxon>Oerskovia</taxon>
    </lineage>
</organism>
<evidence type="ECO:0000256" key="1">
    <source>
        <dbReference type="SAM" id="Phobius"/>
    </source>
</evidence>
<keyword evidence="1" id="KW-1133">Transmembrane helix</keyword>
<keyword evidence="1" id="KW-0472">Membrane</keyword>
<evidence type="ECO:0000313" key="7">
    <source>
        <dbReference type="Proteomes" id="UP000093412"/>
    </source>
</evidence>
<dbReference type="RefSeq" id="WP_068623683.1">
    <property type="nucleotide sequence ID" value="NZ_LRIE01000078.1"/>
</dbReference>
<dbReference type="InterPro" id="IPR038507">
    <property type="entry name" value="YcnI-like_sf"/>
</dbReference>
<keyword evidence="1" id="KW-0812">Transmembrane</keyword>
<reference evidence="4 6" key="1">
    <citation type="submission" date="2016-01" db="EMBL/GenBank/DDBJ databases">
        <title>Genome sequence of Oerskovia enterophila VJag, an agar and cellulose degrading bacterium.</title>
        <authorList>
            <person name="Poehlein A."/>
            <person name="Jag V."/>
            <person name="Bengelsdorf F."/>
            <person name="Duerre P."/>
            <person name="Daniel R."/>
        </authorList>
    </citation>
    <scope>NUCLEOTIDE SEQUENCE [LARGE SCALE GENOMIC DNA]</scope>
    <source>
        <strain evidence="4 6">VJag</strain>
    </source>
</reference>
<evidence type="ECO:0000313" key="4">
    <source>
        <dbReference type="EMBL" id="KZM34644.1"/>
    </source>
</evidence>
<name>A0A163QXQ1_9CELL</name>
<sequence>MTFTGRPRSSYARLVARSAAVLGLSALLCVSGAHGASAHVLLETAAPNGDGTTTLTFSFEHGCDGQPTTALDVSLPDGVEAISTTQPDGWSSTQDGASVRWSGTPVEDGTPARFELVATITGDVGQAFVFPTTQTCTEGSTDWVDVDPSAAHPAPSFVATSATLVPRPAQPVASAGGGASLSQTLAVVGASTLVAAATGTWWVRRRRR</sequence>
<evidence type="ECO:0000259" key="3">
    <source>
        <dbReference type="Pfam" id="PF07987"/>
    </source>
</evidence>
<proteinExistence type="predicted"/>
<reference evidence="5 7" key="2">
    <citation type="submission" date="2016-06" db="EMBL/GenBank/DDBJ databases">
        <title>Genome sequence of Oerskovia enterophila DSM 43852.</title>
        <authorList>
            <person name="Poehlein A."/>
            <person name="Jag V."/>
            <person name="Bengelsdorf F.R."/>
            <person name="Daniel R."/>
            <person name="Duerre P."/>
        </authorList>
    </citation>
    <scope>NUCLEOTIDE SEQUENCE [LARGE SCALE GENOMIC DNA]</scope>
    <source>
        <strain evidence="5 7">DSM 43852</strain>
    </source>
</reference>
<gene>
    <name evidence="5" type="ORF">OERS_02030</name>
    <name evidence="4" type="ORF">OJAG_26790</name>
</gene>
<dbReference type="InterPro" id="IPR012533">
    <property type="entry name" value="YcnI-copper_dom"/>
</dbReference>
<feature type="signal peptide" evidence="2">
    <location>
        <begin position="1"/>
        <end position="35"/>
    </location>
</feature>
<keyword evidence="2" id="KW-0732">Signal</keyword>
<dbReference type="Proteomes" id="UP000093412">
    <property type="component" value="Unassembled WGS sequence"/>
</dbReference>
<dbReference type="Proteomes" id="UP000076447">
    <property type="component" value="Unassembled WGS sequence"/>
</dbReference>
<dbReference type="Pfam" id="PF07987">
    <property type="entry name" value="DUF1775"/>
    <property type="match status" value="1"/>
</dbReference>
<dbReference type="EMBL" id="MAQA01000002">
    <property type="protein sequence ID" value="OCI32949.1"/>
    <property type="molecule type" value="Genomic_DNA"/>
</dbReference>
<feature type="transmembrane region" description="Helical" evidence="1">
    <location>
        <begin position="184"/>
        <end position="203"/>
    </location>
</feature>
<feature type="chain" id="PRO_5007845250" description="YncI copper-binding domain-containing protein" evidence="2">
    <location>
        <begin position="36"/>
        <end position="208"/>
    </location>
</feature>
<evidence type="ECO:0000256" key="2">
    <source>
        <dbReference type="SAM" id="SignalP"/>
    </source>
</evidence>
<dbReference type="PATRIC" id="fig|43678.3.peg.2803"/>
<comment type="caution">
    <text evidence="4">The sequence shown here is derived from an EMBL/GenBank/DDBJ whole genome shotgun (WGS) entry which is preliminary data.</text>
</comment>